<evidence type="ECO:0000313" key="7">
    <source>
        <dbReference type="EMBL" id="MDX8414600.1"/>
    </source>
</evidence>
<dbReference type="Gene3D" id="1.10.287.310">
    <property type="match status" value="1"/>
</dbReference>
<reference evidence="7 8" key="1">
    <citation type="submission" date="2022-03" db="EMBL/GenBank/DDBJ databases">
        <title>Novel taxa within the pig intestine.</title>
        <authorList>
            <person name="Wylensek D."/>
            <person name="Bishof K."/>
            <person name="Afrizal A."/>
            <person name="Clavel T."/>
        </authorList>
    </citation>
    <scope>NUCLEOTIDE SEQUENCE [LARGE SCALE GENOMIC DNA]</scope>
    <source>
        <strain evidence="7 8">CLA-KB-P66</strain>
    </source>
</reference>
<dbReference type="NCBIfam" id="TIGR00012">
    <property type="entry name" value="L29"/>
    <property type="match status" value="1"/>
</dbReference>
<dbReference type="InterPro" id="IPR036049">
    <property type="entry name" value="Ribosomal_uL29_sf"/>
</dbReference>
<dbReference type="CDD" id="cd00427">
    <property type="entry name" value="Ribosomal_L29_HIP"/>
    <property type="match status" value="1"/>
</dbReference>
<evidence type="ECO:0000313" key="8">
    <source>
        <dbReference type="Proteomes" id="UP001275932"/>
    </source>
</evidence>
<evidence type="ECO:0000256" key="3">
    <source>
        <dbReference type="ARBA" id="ARBA00023274"/>
    </source>
</evidence>
<sequence>MKSKDIRELSVEELDKKLREMRDELLGLNIRKRTGQVENTGRIRVLRRDIARFETIKSQKK</sequence>
<dbReference type="RefSeq" id="WP_370396049.1">
    <property type="nucleotide sequence ID" value="NZ_JALBUT010000001.1"/>
</dbReference>
<name>A0ABU4WDG8_9BACT</name>
<keyword evidence="3 5" id="KW-0687">Ribonucleoprotein</keyword>
<comment type="similarity">
    <text evidence="1 5">Belongs to the universal ribosomal protein uL29 family.</text>
</comment>
<dbReference type="Pfam" id="PF00831">
    <property type="entry name" value="Ribosomal_L29"/>
    <property type="match status" value="1"/>
</dbReference>
<keyword evidence="8" id="KW-1185">Reference proteome</keyword>
<accession>A0ABU4WDG8</accession>
<dbReference type="GO" id="GO:0005840">
    <property type="term" value="C:ribosome"/>
    <property type="evidence" value="ECO:0007669"/>
    <property type="project" value="UniProtKB-KW"/>
</dbReference>
<dbReference type="EMBL" id="JALBUT010000001">
    <property type="protein sequence ID" value="MDX8414600.1"/>
    <property type="molecule type" value="Genomic_DNA"/>
</dbReference>
<evidence type="ECO:0000256" key="2">
    <source>
        <dbReference type="ARBA" id="ARBA00022980"/>
    </source>
</evidence>
<dbReference type="HAMAP" id="MF_00374">
    <property type="entry name" value="Ribosomal_uL29"/>
    <property type="match status" value="1"/>
</dbReference>
<keyword evidence="6" id="KW-0175">Coiled coil</keyword>
<comment type="caution">
    <text evidence="7">The sequence shown here is derived from an EMBL/GenBank/DDBJ whole genome shotgun (WGS) entry which is preliminary data.</text>
</comment>
<protein>
    <recommendedName>
        <fullName evidence="4 5">Large ribosomal subunit protein uL29</fullName>
    </recommendedName>
</protein>
<evidence type="ECO:0000256" key="1">
    <source>
        <dbReference type="ARBA" id="ARBA00009254"/>
    </source>
</evidence>
<proteinExistence type="inferred from homology"/>
<feature type="coiled-coil region" evidence="6">
    <location>
        <begin position="4"/>
        <end position="31"/>
    </location>
</feature>
<keyword evidence="2 5" id="KW-0689">Ribosomal protein</keyword>
<evidence type="ECO:0000256" key="6">
    <source>
        <dbReference type="SAM" id="Coils"/>
    </source>
</evidence>
<dbReference type="Proteomes" id="UP001275932">
    <property type="component" value="Unassembled WGS sequence"/>
</dbReference>
<organism evidence="7 8">
    <name type="scientific">Intestinicryptomonas porci</name>
    <dbReference type="NCBI Taxonomy" id="2926320"/>
    <lineage>
        <taxon>Bacteria</taxon>
        <taxon>Pseudomonadati</taxon>
        <taxon>Verrucomicrobiota</taxon>
        <taxon>Opitutia</taxon>
        <taxon>Opitutales</taxon>
        <taxon>Intestinicryptomonaceae</taxon>
        <taxon>Intestinicryptomonas</taxon>
    </lineage>
</organism>
<evidence type="ECO:0000256" key="4">
    <source>
        <dbReference type="ARBA" id="ARBA00035204"/>
    </source>
</evidence>
<dbReference type="SUPFAM" id="SSF46561">
    <property type="entry name" value="Ribosomal protein L29 (L29p)"/>
    <property type="match status" value="1"/>
</dbReference>
<evidence type="ECO:0000256" key="5">
    <source>
        <dbReference type="HAMAP-Rule" id="MF_00374"/>
    </source>
</evidence>
<gene>
    <name evidence="5 7" type="primary">rpmC</name>
    <name evidence="7" type="ORF">MOX91_00170</name>
</gene>
<dbReference type="InterPro" id="IPR001854">
    <property type="entry name" value="Ribosomal_uL29"/>
</dbReference>